<evidence type="ECO:0000256" key="1">
    <source>
        <dbReference type="PROSITE-ProRule" id="PRU00169"/>
    </source>
</evidence>
<proteinExistence type="predicted"/>
<dbReference type="PANTHER" id="PTHR44520">
    <property type="entry name" value="RESPONSE REGULATOR RCP1-RELATED"/>
    <property type="match status" value="1"/>
</dbReference>
<keyword evidence="4" id="KW-1185">Reference proteome</keyword>
<dbReference type="EMBL" id="AZHX01002304">
    <property type="protein sequence ID" value="ETW95534.1"/>
    <property type="molecule type" value="Genomic_DNA"/>
</dbReference>
<dbReference type="SUPFAM" id="SSF52172">
    <property type="entry name" value="CheY-like"/>
    <property type="match status" value="1"/>
</dbReference>
<dbReference type="AlphaFoldDB" id="W4LC80"/>
<feature type="modified residue" description="4-aspartylphosphate" evidence="1">
    <location>
        <position position="82"/>
    </location>
</feature>
<feature type="domain" description="Response regulatory" evidence="2">
    <location>
        <begin position="24"/>
        <end position="149"/>
    </location>
</feature>
<reference evidence="3 4" key="1">
    <citation type="journal article" date="2014" name="Nature">
        <title>An environmental bacterial taxon with a large and distinct metabolic repertoire.</title>
        <authorList>
            <person name="Wilson M.C."/>
            <person name="Mori T."/>
            <person name="Ruckert C."/>
            <person name="Uria A.R."/>
            <person name="Helf M.J."/>
            <person name="Takada K."/>
            <person name="Gernert C."/>
            <person name="Steffens U.A."/>
            <person name="Heycke N."/>
            <person name="Schmitt S."/>
            <person name="Rinke C."/>
            <person name="Helfrich E.J."/>
            <person name="Brachmann A.O."/>
            <person name="Gurgui C."/>
            <person name="Wakimoto T."/>
            <person name="Kracht M."/>
            <person name="Crusemann M."/>
            <person name="Hentschel U."/>
            <person name="Abe I."/>
            <person name="Matsunaga S."/>
            <person name="Kalinowski J."/>
            <person name="Takeyama H."/>
            <person name="Piel J."/>
        </authorList>
    </citation>
    <scope>NUCLEOTIDE SEQUENCE [LARGE SCALE GENOMIC DNA]</scope>
    <source>
        <strain evidence="4">TSY2</strain>
    </source>
</reference>
<evidence type="ECO:0000259" key="2">
    <source>
        <dbReference type="PROSITE" id="PS50110"/>
    </source>
</evidence>
<dbReference type="HOGENOM" id="CLU_000445_69_17_7"/>
<evidence type="ECO:0000313" key="4">
    <source>
        <dbReference type="Proteomes" id="UP000019140"/>
    </source>
</evidence>
<dbReference type="InterPro" id="IPR052893">
    <property type="entry name" value="TCS_response_regulator"/>
</dbReference>
<dbReference type="GO" id="GO:0000160">
    <property type="term" value="P:phosphorelay signal transduction system"/>
    <property type="evidence" value="ECO:0007669"/>
    <property type="project" value="InterPro"/>
</dbReference>
<dbReference type="InterPro" id="IPR001789">
    <property type="entry name" value="Sig_transdc_resp-reg_receiver"/>
</dbReference>
<comment type="caution">
    <text evidence="3">The sequence shown here is derived from an EMBL/GenBank/DDBJ whole genome shotgun (WGS) entry which is preliminary data.</text>
</comment>
<dbReference type="Pfam" id="PF00072">
    <property type="entry name" value="Response_reg"/>
    <property type="match status" value="1"/>
</dbReference>
<dbReference type="Gene3D" id="3.40.50.2300">
    <property type="match status" value="1"/>
</dbReference>
<dbReference type="Proteomes" id="UP000019140">
    <property type="component" value="Unassembled WGS sequence"/>
</dbReference>
<dbReference type="PROSITE" id="PS50110">
    <property type="entry name" value="RESPONSE_REGULATORY"/>
    <property type="match status" value="1"/>
</dbReference>
<gene>
    <name evidence="3" type="ORF">ETSY2_47975</name>
</gene>
<accession>W4LC80</accession>
<dbReference type="PANTHER" id="PTHR44520:SF2">
    <property type="entry name" value="RESPONSE REGULATOR RCP1"/>
    <property type="match status" value="1"/>
</dbReference>
<keyword evidence="1" id="KW-0597">Phosphoprotein</keyword>
<protein>
    <recommendedName>
        <fullName evidence="2">Response regulatory domain-containing protein</fullName>
    </recommendedName>
</protein>
<dbReference type="CDD" id="cd17557">
    <property type="entry name" value="REC_Rcp-like"/>
    <property type="match status" value="1"/>
</dbReference>
<organism evidence="3 4">
    <name type="scientific">Candidatus Entotheonella gemina</name>
    <dbReference type="NCBI Taxonomy" id="1429439"/>
    <lineage>
        <taxon>Bacteria</taxon>
        <taxon>Pseudomonadati</taxon>
        <taxon>Nitrospinota/Tectimicrobiota group</taxon>
        <taxon>Candidatus Tectimicrobiota</taxon>
        <taxon>Candidatus Entotheonellia</taxon>
        <taxon>Candidatus Entotheonellales</taxon>
        <taxon>Candidatus Entotheonellaceae</taxon>
        <taxon>Candidatus Entotheonella</taxon>
    </lineage>
</organism>
<name>W4LC80_9BACT</name>
<sequence>MLDPSYVWLTQNVGESKIMKKTMQILLVEDDPGDVILTKRLFDNIEAALQLNVVGDGVEAMAYLRCEPPYDEAPKPDLVLLDLNMPRKNGCEVLQEMRADDVLRPIPVVVLTTSDHDLDITNAYRLGANSYITKPSGLDAFARAIESIEDFWLKTVKLPAK</sequence>
<dbReference type="SMART" id="SM00448">
    <property type="entry name" value="REC"/>
    <property type="match status" value="1"/>
</dbReference>
<dbReference type="InterPro" id="IPR011006">
    <property type="entry name" value="CheY-like_superfamily"/>
</dbReference>
<evidence type="ECO:0000313" key="3">
    <source>
        <dbReference type="EMBL" id="ETW95534.1"/>
    </source>
</evidence>